<evidence type="ECO:0000256" key="3">
    <source>
        <dbReference type="SAM" id="MobiDB-lite"/>
    </source>
</evidence>
<dbReference type="InterPro" id="IPR027417">
    <property type="entry name" value="P-loop_NTPase"/>
</dbReference>
<feature type="region of interest" description="Disordered" evidence="3">
    <location>
        <begin position="153"/>
        <end position="230"/>
    </location>
</feature>
<sequence>MEDQQAGQAVRVVIAAPFKEIVGIHERTTEYSDELDVCGVVSSADAVAEQAELLRPDVLVISEDLGIDPMEAALRVAAVAPATRLVMLARSGDTVPRGAADVVARMDASAGELRSAIMVAAGRLRAPAAPPAHARDDDIPPDQSRWFWEQPADAAGTGHRAAPGLGAAASPPGTPAQSAPAHSTWPPPWLRIEQDPATPEAEPEAAPEAEPEPVPAAQPVPVPLDGGSAIPLVSADAEAPVAAARGWSQRQPDPTEQAEPPVFDLAFTAAEAAAPERTVGGRPVPAPESAPAETRGAAVTTVPTWKQPALPGPDEAGPPDRMVDTVQAPAAPAISPSRGPSAAASAPAADPEPIVEQPRKRTRRPGRTKADTVLVFSGKGGVGKSVLATNLAVALSAQGAKVALIDLNLQYGDVAVLLHVEAHPTSIESLAQQGEQVDRDYLDEVMATGPEEVRVLLAPASPEFADLVTAASLRAILRELSRNFDFVVVDSPAHLEERILEVMEVADQILVVSSFNITAVKDTKVTLKLLHSLGIERDRVAVILNQTQAKAAFPRQEIEASLKLEVLAHLPFDPRIDDTIDNGRPMVVSEPRSEFSKQIRTIVDFFTSDNTAGEEPRASERSGHKPAKRRLFGR</sequence>
<evidence type="ECO:0000256" key="2">
    <source>
        <dbReference type="ARBA" id="ARBA00022840"/>
    </source>
</evidence>
<feature type="compositionally biased region" description="Low complexity" evidence="3">
    <location>
        <begin position="328"/>
        <end position="352"/>
    </location>
</feature>
<feature type="region of interest" description="Disordered" evidence="3">
    <location>
        <begin position="273"/>
        <end position="369"/>
    </location>
</feature>
<dbReference type="GO" id="GO:0051782">
    <property type="term" value="P:negative regulation of cell division"/>
    <property type="evidence" value="ECO:0007669"/>
    <property type="project" value="TreeGrafter"/>
</dbReference>
<keyword evidence="2" id="KW-0067">ATP-binding</keyword>
<dbReference type="GO" id="GO:0005524">
    <property type="term" value="F:ATP binding"/>
    <property type="evidence" value="ECO:0007669"/>
    <property type="project" value="UniProtKB-KW"/>
</dbReference>
<dbReference type="PANTHER" id="PTHR43384:SF13">
    <property type="entry name" value="SLR0110 PROTEIN"/>
    <property type="match status" value="1"/>
</dbReference>
<evidence type="ECO:0000313" key="5">
    <source>
        <dbReference type="Proteomes" id="UP000614410"/>
    </source>
</evidence>
<dbReference type="AlphaFoldDB" id="A0A934KJK5"/>
<evidence type="ECO:0000313" key="4">
    <source>
        <dbReference type="EMBL" id="MBJ7610616.1"/>
    </source>
</evidence>
<reference evidence="4 5" key="1">
    <citation type="submission" date="2020-10" db="EMBL/GenBank/DDBJ databases">
        <title>Ca. Dormibacterota MAGs.</title>
        <authorList>
            <person name="Montgomery K."/>
        </authorList>
    </citation>
    <scope>NUCLEOTIDE SEQUENCE [LARGE SCALE GENOMIC DNA]</scope>
    <source>
        <strain evidence="4">Mitchell_Peninsula_5</strain>
    </source>
</reference>
<feature type="compositionally biased region" description="Pro residues" evidence="3">
    <location>
        <begin position="212"/>
        <end position="222"/>
    </location>
</feature>
<dbReference type="SUPFAM" id="SSF52540">
    <property type="entry name" value="P-loop containing nucleoside triphosphate hydrolases"/>
    <property type="match status" value="1"/>
</dbReference>
<dbReference type="InterPro" id="IPR050625">
    <property type="entry name" value="ParA/MinD_ATPase"/>
</dbReference>
<feature type="compositionally biased region" description="Basic and acidic residues" evidence="3">
    <location>
        <begin position="614"/>
        <end position="623"/>
    </location>
</feature>
<evidence type="ECO:0000256" key="1">
    <source>
        <dbReference type="ARBA" id="ARBA00022741"/>
    </source>
</evidence>
<gene>
    <name evidence="4" type="ORF">JF887_14505</name>
</gene>
<dbReference type="GO" id="GO:0016887">
    <property type="term" value="F:ATP hydrolysis activity"/>
    <property type="evidence" value="ECO:0007669"/>
    <property type="project" value="TreeGrafter"/>
</dbReference>
<comment type="caution">
    <text evidence="4">The sequence shown here is derived from an EMBL/GenBank/DDBJ whole genome shotgun (WGS) entry which is preliminary data.</text>
</comment>
<feature type="compositionally biased region" description="Basic residues" evidence="3">
    <location>
        <begin position="624"/>
        <end position="634"/>
    </location>
</feature>
<feature type="compositionally biased region" description="Low complexity" evidence="3">
    <location>
        <begin position="161"/>
        <end position="181"/>
    </location>
</feature>
<keyword evidence="1" id="KW-0547">Nucleotide-binding</keyword>
<proteinExistence type="predicted"/>
<dbReference type="InterPro" id="IPR033756">
    <property type="entry name" value="YlxH/NBP35"/>
</dbReference>
<protein>
    <submittedName>
        <fullName evidence="4">P-loop NTPase</fullName>
    </submittedName>
</protein>
<dbReference type="Pfam" id="PF10609">
    <property type="entry name" value="ParA"/>
    <property type="match status" value="1"/>
</dbReference>
<name>A0A934KJK5_9BACT</name>
<dbReference type="Proteomes" id="UP000614410">
    <property type="component" value="Unassembled WGS sequence"/>
</dbReference>
<dbReference type="GO" id="GO:0009898">
    <property type="term" value="C:cytoplasmic side of plasma membrane"/>
    <property type="evidence" value="ECO:0007669"/>
    <property type="project" value="TreeGrafter"/>
</dbReference>
<dbReference type="PANTHER" id="PTHR43384">
    <property type="entry name" value="SEPTUM SITE-DETERMINING PROTEIN MIND HOMOLOG, CHLOROPLASTIC-RELATED"/>
    <property type="match status" value="1"/>
</dbReference>
<dbReference type="GO" id="GO:0005829">
    <property type="term" value="C:cytosol"/>
    <property type="evidence" value="ECO:0007669"/>
    <property type="project" value="TreeGrafter"/>
</dbReference>
<accession>A0A934KJK5</accession>
<dbReference type="EMBL" id="JAEKNN010000068">
    <property type="protein sequence ID" value="MBJ7610616.1"/>
    <property type="molecule type" value="Genomic_DNA"/>
</dbReference>
<dbReference type="Gene3D" id="3.40.50.300">
    <property type="entry name" value="P-loop containing nucleotide triphosphate hydrolases"/>
    <property type="match status" value="1"/>
</dbReference>
<feature type="compositionally biased region" description="Acidic residues" evidence="3">
    <location>
        <begin position="201"/>
        <end position="211"/>
    </location>
</feature>
<feature type="region of interest" description="Disordered" evidence="3">
    <location>
        <begin position="610"/>
        <end position="634"/>
    </location>
</feature>
<organism evidence="4 5">
    <name type="scientific">Candidatus Amunia macphersoniae</name>
    <dbReference type="NCBI Taxonomy" id="3127014"/>
    <lineage>
        <taxon>Bacteria</taxon>
        <taxon>Bacillati</taxon>
        <taxon>Candidatus Dormiibacterota</taxon>
        <taxon>Candidatus Dormibacteria</taxon>
        <taxon>Candidatus Aeolococcales</taxon>
        <taxon>Candidatus Aeolococcaceae</taxon>
        <taxon>Candidatus Amunia</taxon>
    </lineage>
</organism>